<evidence type="ECO:0000313" key="1">
    <source>
        <dbReference type="EMBL" id="GAA4234263.1"/>
    </source>
</evidence>
<dbReference type="EMBL" id="BAABCA010000002">
    <property type="protein sequence ID" value="GAA4234263.1"/>
    <property type="molecule type" value="Genomic_DNA"/>
</dbReference>
<dbReference type="SUPFAM" id="SSF143422">
    <property type="entry name" value="Transposase IS200-like"/>
    <property type="match status" value="1"/>
</dbReference>
<dbReference type="Proteomes" id="UP001501496">
    <property type="component" value="Unassembled WGS sequence"/>
</dbReference>
<comment type="caution">
    <text evidence="1">The sequence shown here is derived from an EMBL/GenBank/DDBJ whole genome shotgun (WGS) entry which is preliminary data.</text>
</comment>
<proteinExistence type="predicted"/>
<name>A0ABP8C637_9FLAO</name>
<organism evidence="1 2">
    <name type="scientific">Postechiella marina</name>
    <dbReference type="NCBI Taxonomy" id="943941"/>
    <lineage>
        <taxon>Bacteria</taxon>
        <taxon>Pseudomonadati</taxon>
        <taxon>Bacteroidota</taxon>
        <taxon>Flavobacteriia</taxon>
        <taxon>Flavobacteriales</taxon>
        <taxon>Flavobacteriaceae</taxon>
        <taxon>Postechiella</taxon>
    </lineage>
</organism>
<gene>
    <name evidence="1" type="ORF">GCM10022291_13300</name>
</gene>
<reference evidence="2" key="1">
    <citation type="journal article" date="2019" name="Int. J. Syst. Evol. Microbiol.">
        <title>The Global Catalogue of Microorganisms (GCM) 10K type strain sequencing project: providing services to taxonomists for standard genome sequencing and annotation.</title>
        <authorList>
            <consortium name="The Broad Institute Genomics Platform"/>
            <consortium name="The Broad Institute Genome Sequencing Center for Infectious Disease"/>
            <person name="Wu L."/>
            <person name="Ma J."/>
        </authorList>
    </citation>
    <scope>NUCLEOTIDE SEQUENCE [LARGE SCALE GENOMIC DNA]</scope>
    <source>
        <strain evidence="2">JCM 17630</strain>
    </source>
</reference>
<evidence type="ECO:0000313" key="2">
    <source>
        <dbReference type="Proteomes" id="UP001501496"/>
    </source>
</evidence>
<dbReference type="Gene3D" id="3.30.70.1290">
    <property type="entry name" value="Transposase IS200-like"/>
    <property type="match status" value="1"/>
</dbReference>
<dbReference type="InterPro" id="IPR036515">
    <property type="entry name" value="Transposase_17_sf"/>
</dbReference>
<accession>A0ABP8C637</accession>
<protein>
    <recommendedName>
        <fullName evidence="3">Transposase IS200-like domain-containing protein</fullName>
    </recommendedName>
</protein>
<evidence type="ECO:0008006" key="3">
    <source>
        <dbReference type="Google" id="ProtNLM"/>
    </source>
</evidence>
<sequence length="110" mass="13268">MGLYAYYFMPSHVHLIFRSTTSQPMELLRSFKKHTAKKVIEAKENNPQESRKEWLLWIFERAEKKQGNVNKYKFWQHHNKPIELWSDNVIKQKIDYINNTPVETGFVKTL</sequence>
<dbReference type="RefSeq" id="WP_344787349.1">
    <property type="nucleotide sequence ID" value="NZ_BAABCA010000002.1"/>
</dbReference>
<keyword evidence="2" id="KW-1185">Reference proteome</keyword>